<evidence type="ECO:0000256" key="2">
    <source>
        <dbReference type="ARBA" id="ARBA00022840"/>
    </source>
</evidence>
<dbReference type="Pfam" id="PF00069">
    <property type="entry name" value="Pkinase"/>
    <property type="match status" value="1"/>
</dbReference>
<dbReference type="OrthoDB" id="5986190at2759"/>
<evidence type="ECO:0000313" key="6">
    <source>
        <dbReference type="Proteomes" id="UP000664534"/>
    </source>
</evidence>
<protein>
    <recommendedName>
        <fullName evidence="4">Protein kinase domain-containing protein</fullName>
    </recommendedName>
</protein>
<keyword evidence="1 3" id="KW-0547">Nucleotide-binding</keyword>
<dbReference type="InterPro" id="IPR008271">
    <property type="entry name" value="Ser/Thr_kinase_AS"/>
</dbReference>
<dbReference type="PANTHER" id="PTHR46082:SF6">
    <property type="entry name" value="AAA+ ATPASE DOMAIN-CONTAINING PROTEIN-RELATED"/>
    <property type="match status" value="1"/>
</dbReference>
<keyword evidence="2 3" id="KW-0067">ATP-binding</keyword>
<dbReference type="Proteomes" id="UP000664534">
    <property type="component" value="Unassembled WGS sequence"/>
</dbReference>
<keyword evidence="6" id="KW-1185">Reference proteome</keyword>
<dbReference type="InterPro" id="IPR017441">
    <property type="entry name" value="Protein_kinase_ATP_BS"/>
</dbReference>
<dbReference type="SMART" id="SM00220">
    <property type="entry name" value="S_TKc"/>
    <property type="match status" value="1"/>
</dbReference>
<dbReference type="Gene3D" id="1.10.510.10">
    <property type="entry name" value="Transferase(Phosphotransferase) domain 1"/>
    <property type="match status" value="1"/>
</dbReference>
<dbReference type="GO" id="GO:0004672">
    <property type="term" value="F:protein kinase activity"/>
    <property type="evidence" value="ECO:0007669"/>
    <property type="project" value="InterPro"/>
</dbReference>
<dbReference type="PROSITE" id="PS00107">
    <property type="entry name" value="PROTEIN_KINASE_ATP"/>
    <property type="match status" value="1"/>
</dbReference>
<accession>A0A8H3IT28</accession>
<comment type="caution">
    <text evidence="5">The sequence shown here is derived from an EMBL/GenBank/DDBJ whole genome shotgun (WGS) entry which is preliminary data.</text>
</comment>
<dbReference type="Pfam" id="PF13374">
    <property type="entry name" value="TPR_10"/>
    <property type="match status" value="2"/>
</dbReference>
<proteinExistence type="predicted"/>
<dbReference type="InterPro" id="IPR011009">
    <property type="entry name" value="Kinase-like_dom_sf"/>
</dbReference>
<dbReference type="SUPFAM" id="SSF48452">
    <property type="entry name" value="TPR-like"/>
    <property type="match status" value="1"/>
</dbReference>
<gene>
    <name evidence="5" type="ORF">IMSHALPRED_006416</name>
</gene>
<dbReference type="InterPro" id="IPR053137">
    <property type="entry name" value="NLR-like"/>
</dbReference>
<dbReference type="InterPro" id="IPR011990">
    <property type="entry name" value="TPR-like_helical_dom_sf"/>
</dbReference>
<name>A0A8H3IT28_9LECA</name>
<evidence type="ECO:0000259" key="4">
    <source>
        <dbReference type="PROSITE" id="PS50011"/>
    </source>
</evidence>
<evidence type="ECO:0000313" key="5">
    <source>
        <dbReference type="EMBL" id="CAF9925224.1"/>
    </source>
</evidence>
<dbReference type="PROSITE" id="PS00108">
    <property type="entry name" value="PROTEIN_KINASE_ST"/>
    <property type="match status" value="1"/>
</dbReference>
<dbReference type="PANTHER" id="PTHR46082">
    <property type="entry name" value="ATP/GTP-BINDING PROTEIN-RELATED"/>
    <property type="match status" value="1"/>
</dbReference>
<organism evidence="5 6">
    <name type="scientific">Imshaugia aleurites</name>
    <dbReference type="NCBI Taxonomy" id="172621"/>
    <lineage>
        <taxon>Eukaryota</taxon>
        <taxon>Fungi</taxon>
        <taxon>Dikarya</taxon>
        <taxon>Ascomycota</taxon>
        <taxon>Pezizomycotina</taxon>
        <taxon>Lecanoromycetes</taxon>
        <taxon>OSLEUM clade</taxon>
        <taxon>Lecanoromycetidae</taxon>
        <taxon>Lecanorales</taxon>
        <taxon>Lecanorineae</taxon>
        <taxon>Parmeliaceae</taxon>
        <taxon>Imshaugia</taxon>
    </lineage>
</organism>
<dbReference type="GO" id="GO:0005524">
    <property type="term" value="F:ATP binding"/>
    <property type="evidence" value="ECO:0007669"/>
    <property type="project" value="UniProtKB-UniRule"/>
</dbReference>
<feature type="binding site" evidence="3">
    <location>
        <position position="85"/>
    </location>
    <ligand>
        <name>ATP</name>
        <dbReference type="ChEBI" id="CHEBI:30616"/>
    </ligand>
</feature>
<feature type="domain" description="Protein kinase" evidence="4">
    <location>
        <begin position="57"/>
        <end position="361"/>
    </location>
</feature>
<sequence>MAELLVERPMMLTYQYSRSGSDFESAIPQKPLDRYDLITFLGVAQKLRIQLLPITWHPALDRIGQGATAEIREAIATINFSFAFKRPVVGSSFDFDFEAFERQLLPCLIDEISILGHPRMRKHPNIIDLEGICWEIISKKGMRVSREIPGDFTTGGQGIVPVLVFQKSEYGDLYHFMKQDGRKELSFSDRIAICIDVARGVAEMHSQGIIHGDIKPQNVLVFNKNLSGYIAKVADFGYSTRWAAPNDFIQMPRSQPWAAPEWHHRGFTPAQAILMDTYSFGMLVLWLISHNDQINSDHYFKIGSGAASKVAELLPQVVDFTSRNQKLDLNPFFNVTLTHDTANRCSDFRHLQKLLSPQRYFHCLLLQGSTKFTRMVSDVQVVKTLGSSGLASTVRGSCVEDAVLNLSLETANFRVLPSMWDLYQADYRVRIYIARLFFRKLSDWEEGQVSSCVVQNTLLQCAICYEVGFGIERDPTRSRELLEKCGDDDQVNFLRELESAKSNEYDWTVFGFDERSHYQRMFLAPTGDNVPTQNLYHSYIQHEDPQVVEREYRKEITDTEIGLGPGHRFALELKVQLIEILLQCQRHKEAEKLQLQVKRIIAKAPGHEQSRAVAAKGNLALITSLMTCRERPNMALFHLQAASLASEDFGHRATVDAIYALASIATDQALPKEAEVPFQRMLEMSSKLLGQEYPDTLDHASKLLWTLGERENYEKTLDILKRMRETCQTILDHRGPLGHLTPSYLVWTLGLQQRWTKAEALQKEMVHLNLKVLGRENAITLSSMEQLAVIFLEQGRLQKSKLLYLQVVELSEEVLGKEHPKTLDFMGHLGTVCQQQQYRLCSLEKIVGKRQPSAKVERLHRRIVDLSAKLLGFEHPLTLIRTAWWAWILYHQNRLEEAEKLERQILATRVRILGEEHPDTLDSMIELAYTIRKQGRWKEARAVMSKGIKTKPFLSRFSQQIQLFLRLFN</sequence>
<dbReference type="EMBL" id="CAJPDT010000039">
    <property type="protein sequence ID" value="CAF9925224.1"/>
    <property type="molecule type" value="Genomic_DNA"/>
</dbReference>
<dbReference type="PROSITE" id="PS50011">
    <property type="entry name" value="PROTEIN_KINASE_DOM"/>
    <property type="match status" value="1"/>
</dbReference>
<evidence type="ECO:0000256" key="3">
    <source>
        <dbReference type="PROSITE-ProRule" id="PRU10141"/>
    </source>
</evidence>
<dbReference type="InterPro" id="IPR000719">
    <property type="entry name" value="Prot_kinase_dom"/>
</dbReference>
<evidence type="ECO:0000256" key="1">
    <source>
        <dbReference type="ARBA" id="ARBA00022741"/>
    </source>
</evidence>
<dbReference type="Gene3D" id="1.25.40.10">
    <property type="entry name" value="Tetratricopeptide repeat domain"/>
    <property type="match status" value="2"/>
</dbReference>
<dbReference type="AlphaFoldDB" id="A0A8H3IT28"/>
<reference evidence="5" key="1">
    <citation type="submission" date="2021-03" db="EMBL/GenBank/DDBJ databases">
        <authorList>
            <person name="Tagirdzhanova G."/>
        </authorList>
    </citation>
    <scope>NUCLEOTIDE SEQUENCE</scope>
</reference>
<dbReference type="SUPFAM" id="SSF56112">
    <property type="entry name" value="Protein kinase-like (PK-like)"/>
    <property type="match status" value="1"/>
</dbReference>